<organism evidence="7 8">
    <name type="scientific">Chitinivibrio alkaliphilus ACht1</name>
    <dbReference type="NCBI Taxonomy" id="1313304"/>
    <lineage>
        <taxon>Bacteria</taxon>
        <taxon>Pseudomonadati</taxon>
        <taxon>Fibrobacterota</taxon>
        <taxon>Chitinivibrionia</taxon>
        <taxon>Chitinivibrionales</taxon>
        <taxon>Chitinivibrionaceae</taxon>
        <taxon>Chitinivibrio</taxon>
    </lineage>
</organism>
<gene>
    <name evidence="7" type="ORF">CALK_0248</name>
</gene>
<dbReference type="NCBIfam" id="TIGR02532">
    <property type="entry name" value="IV_pilin_GFxxxE"/>
    <property type="match status" value="1"/>
</dbReference>
<keyword evidence="2" id="KW-0488">Methylation</keyword>
<dbReference type="SUPFAM" id="SSF54523">
    <property type="entry name" value="Pili subunits"/>
    <property type="match status" value="1"/>
</dbReference>
<dbReference type="Proteomes" id="UP000017148">
    <property type="component" value="Unassembled WGS sequence"/>
</dbReference>
<dbReference type="Pfam" id="PF07963">
    <property type="entry name" value="N_methyl"/>
    <property type="match status" value="1"/>
</dbReference>
<dbReference type="GO" id="GO:0015628">
    <property type="term" value="P:protein secretion by the type II secretion system"/>
    <property type="evidence" value="ECO:0007669"/>
    <property type="project" value="InterPro"/>
</dbReference>
<proteinExistence type="predicted"/>
<dbReference type="STRING" id="1313304.CALK_0248"/>
<dbReference type="PROSITE" id="PS00409">
    <property type="entry name" value="PROKAR_NTER_METHYL"/>
    <property type="match status" value="1"/>
</dbReference>
<protein>
    <recommendedName>
        <fullName evidence="9">Prepilin-type N-terminal cleavage/methylation domain-containing protein</fullName>
    </recommendedName>
</protein>
<accession>U7DBX5</accession>
<dbReference type="InterPro" id="IPR045584">
    <property type="entry name" value="Pilin-like"/>
</dbReference>
<feature type="transmembrane region" description="Helical" evidence="6">
    <location>
        <begin position="14"/>
        <end position="37"/>
    </location>
</feature>
<sequence>MDVSSKRGFTLVEVLVVVAIIGILATTVTFSIGNLVARRRFERDIFAVRSQLRSLRARAIADDTPYIVDFSGGNIQVHAFDGPSAVIPAMPSQHLRDVTDEVLPDGLRTLSVGPFPAEAASQLGTKLGISLSTEAVQGDWESPSGASGSNRLIFFNDEIGSMNHGLIYIPNTELPQEGAAIVKTEAGTTLHVFKWNGGSWVQRE</sequence>
<evidence type="ECO:0000313" key="8">
    <source>
        <dbReference type="Proteomes" id="UP000017148"/>
    </source>
</evidence>
<dbReference type="InterPro" id="IPR012902">
    <property type="entry name" value="N_methyl_site"/>
</dbReference>
<dbReference type="EMBL" id="ASJR01000002">
    <property type="protein sequence ID" value="ERP39083.1"/>
    <property type="molecule type" value="Genomic_DNA"/>
</dbReference>
<dbReference type="GO" id="GO:0016020">
    <property type="term" value="C:membrane"/>
    <property type="evidence" value="ECO:0007669"/>
    <property type="project" value="UniProtKB-SubCell"/>
</dbReference>
<dbReference type="AlphaFoldDB" id="U7DBX5"/>
<evidence type="ECO:0008006" key="9">
    <source>
        <dbReference type="Google" id="ProtNLM"/>
    </source>
</evidence>
<evidence type="ECO:0000256" key="1">
    <source>
        <dbReference type="ARBA" id="ARBA00004167"/>
    </source>
</evidence>
<dbReference type="Gene3D" id="3.30.700.10">
    <property type="entry name" value="Glycoprotein, Type 4 Pilin"/>
    <property type="match status" value="1"/>
</dbReference>
<keyword evidence="3 6" id="KW-0812">Transmembrane</keyword>
<reference evidence="7 8" key="1">
    <citation type="journal article" date="2013" name="Environ. Microbiol.">
        <title>Genome analysis of Chitinivibrio alkaliphilus gen. nov., sp. nov., a novel extremely haloalkaliphilic anaerobic chitinolytic bacterium from the candidate phylum Termite Group 3.</title>
        <authorList>
            <person name="Sorokin D.Y."/>
            <person name="Gumerov V.M."/>
            <person name="Rakitin A.L."/>
            <person name="Beletsky A.V."/>
            <person name="Damste J.S."/>
            <person name="Muyzer G."/>
            <person name="Mardanov A.V."/>
            <person name="Ravin N.V."/>
        </authorList>
    </citation>
    <scope>NUCLEOTIDE SEQUENCE [LARGE SCALE GENOMIC DNA]</scope>
    <source>
        <strain evidence="7 8">ACht1</strain>
    </source>
</reference>
<dbReference type="GO" id="GO:0015627">
    <property type="term" value="C:type II protein secretion system complex"/>
    <property type="evidence" value="ECO:0007669"/>
    <property type="project" value="InterPro"/>
</dbReference>
<keyword evidence="8" id="KW-1185">Reference proteome</keyword>
<evidence type="ECO:0000256" key="6">
    <source>
        <dbReference type="SAM" id="Phobius"/>
    </source>
</evidence>
<keyword evidence="4 6" id="KW-1133">Transmembrane helix</keyword>
<dbReference type="InterPro" id="IPR002416">
    <property type="entry name" value="T2SS_protein-GspH"/>
</dbReference>
<comment type="subcellular location">
    <subcellularLocation>
        <location evidence="1">Membrane</location>
        <topology evidence="1">Single-pass membrane protein</topology>
    </subcellularLocation>
</comment>
<evidence type="ECO:0000256" key="4">
    <source>
        <dbReference type="ARBA" id="ARBA00022989"/>
    </source>
</evidence>
<dbReference type="PRINTS" id="PR00885">
    <property type="entry name" value="BCTERIALGSPH"/>
</dbReference>
<evidence type="ECO:0000313" key="7">
    <source>
        <dbReference type="EMBL" id="ERP39083.1"/>
    </source>
</evidence>
<name>U7DBX5_9BACT</name>
<evidence type="ECO:0000256" key="5">
    <source>
        <dbReference type="ARBA" id="ARBA00023136"/>
    </source>
</evidence>
<dbReference type="RefSeq" id="WP_022635796.1">
    <property type="nucleotide sequence ID" value="NZ_ASJR01000002.1"/>
</dbReference>
<evidence type="ECO:0000256" key="2">
    <source>
        <dbReference type="ARBA" id="ARBA00022481"/>
    </source>
</evidence>
<comment type="caution">
    <text evidence="7">The sequence shown here is derived from an EMBL/GenBank/DDBJ whole genome shotgun (WGS) entry which is preliminary data.</text>
</comment>
<keyword evidence="5 6" id="KW-0472">Membrane</keyword>
<evidence type="ECO:0000256" key="3">
    <source>
        <dbReference type="ARBA" id="ARBA00022692"/>
    </source>
</evidence>